<dbReference type="AlphaFoldDB" id="A0AAV5B2D1"/>
<dbReference type="RefSeq" id="WP_251164104.1">
    <property type="nucleotide sequence ID" value="NZ_BQKC01000001.1"/>
</dbReference>
<organism evidence="1 2">
    <name type="scientific">Granulimonas faecalis</name>
    <dbReference type="NCBI Taxonomy" id="2894155"/>
    <lineage>
        <taxon>Bacteria</taxon>
        <taxon>Bacillati</taxon>
        <taxon>Actinomycetota</taxon>
        <taxon>Coriobacteriia</taxon>
        <taxon>Coriobacteriales</taxon>
        <taxon>Kribbibacteriaceae</taxon>
        <taxon>Granulimonas</taxon>
    </lineage>
</organism>
<comment type="caution">
    <text evidence="1">The sequence shown here is derived from an EMBL/GenBank/DDBJ whole genome shotgun (WGS) entry which is preliminary data.</text>
</comment>
<dbReference type="PANTHER" id="PTHR43434">
    <property type="entry name" value="PHOSPHOGLYCOLATE PHOSPHATASE"/>
    <property type="match status" value="1"/>
</dbReference>
<evidence type="ECO:0000313" key="1">
    <source>
        <dbReference type="EMBL" id="GJM55715.1"/>
    </source>
</evidence>
<evidence type="ECO:0000313" key="2">
    <source>
        <dbReference type="Proteomes" id="UP001055025"/>
    </source>
</evidence>
<dbReference type="GO" id="GO:0004713">
    <property type="term" value="F:protein tyrosine kinase activity"/>
    <property type="evidence" value="ECO:0007669"/>
    <property type="project" value="TreeGrafter"/>
</dbReference>
<dbReference type="Gene3D" id="1.10.150.240">
    <property type="entry name" value="Putative phosphatase, domain 2"/>
    <property type="match status" value="1"/>
</dbReference>
<dbReference type="InterPro" id="IPR050155">
    <property type="entry name" value="HAD-like_hydrolase_sf"/>
</dbReference>
<dbReference type="SFLD" id="SFLDG01129">
    <property type="entry name" value="C1.5:_HAD__Beta-PGM__Phosphata"/>
    <property type="match status" value="1"/>
</dbReference>
<sequence>MPFAPDADPSAFSAAPAVFFDFDGTLANTIDSIRATGRRALMDYGLTEEEVGDVNRIIGPAFPGAFSEVYGLTEEDAAWVTARYRELYREQGPEACAPYPGIVGLLDALRAQGRTAAVVTCKLTSLASAGAEAHGYLDRFGLVMGKADDTPTTKARLVAAALAELGLAPDQAVMVGDRKNDMEGARANGVLALGVAYGAGTADELWEAGAQCVVDSVAALSDVLLGRGTGKLL</sequence>
<dbReference type="SFLD" id="SFLDS00003">
    <property type="entry name" value="Haloacid_Dehalogenase"/>
    <property type="match status" value="1"/>
</dbReference>
<gene>
    <name evidence="1" type="ORF">ATOP_13700</name>
</gene>
<keyword evidence="2" id="KW-1185">Reference proteome</keyword>
<dbReference type="Gene3D" id="3.40.50.1000">
    <property type="entry name" value="HAD superfamily/HAD-like"/>
    <property type="match status" value="1"/>
</dbReference>
<dbReference type="InterPro" id="IPR023214">
    <property type="entry name" value="HAD_sf"/>
</dbReference>
<dbReference type="PANTHER" id="PTHR43434:SF20">
    <property type="entry name" value="5'-NUCLEOTIDASE"/>
    <property type="match status" value="1"/>
</dbReference>
<proteinExistence type="predicted"/>
<dbReference type="Pfam" id="PF13419">
    <property type="entry name" value="HAD_2"/>
    <property type="match status" value="1"/>
</dbReference>
<dbReference type="InterPro" id="IPR023198">
    <property type="entry name" value="PGP-like_dom2"/>
</dbReference>
<dbReference type="SUPFAM" id="SSF56784">
    <property type="entry name" value="HAD-like"/>
    <property type="match status" value="1"/>
</dbReference>
<dbReference type="InterPro" id="IPR041492">
    <property type="entry name" value="HAD_2"/>
</dbReference>
<protein>
    <submittedName>
        <fullName evidence="1">Phosphoglycolate phosphatase</fullName>
    </submittedName>
</protein>
<dbReference type="InterPro" id="IPR036412">
    <property type="entry name" value="HAD-like_sf"/>
</dbReference>
<dbReference type="Proteomes" id="UP001055025">
    <property type="component" value="Unassembled WGS sequence"/>
</dbReference>
<dbReference type="GO" id="GO:0005829">
    <property type="term" value="C:cytosol"/>
    <property type="evidence" value="ECO:0007669"/>
    <property type="project" value="TreeGrafter"/>
</dbReference>
<name>A0AAV5B2D1_9ACTN</name>
<dbReference type="EMBL" id="BQKC01000001">
    <property type="protein sequence ID" value="GJM55715.1"/>
    <property type="molecule type" value="Genomic_DNA"/>
</dbReference>
<accession>A0AAV5B2D1</accession>
<reference evidence="1" key="1">
    <citation type="journal article" date="2022" name="Int. J. Syst. Evol. Microbiol.">
        <title>Granulimonas faecalis gen. nov., sp. nov., and Leptogranulimonas caecicola gen. nov., sp. nov., novel lactate-producing Atopobiaceae bacteria isolated from mouse intestines, and an emended description of the family Atopobiaceae.</title>
        <authorList>
            <person name="Morinaga K."/>
            <person name="Kusada H."/>
            <person name="Sakamoto S."/>
            <person name="Murakami T."/>
            <person name="Toyoda A."/>
            <person name="Mori H."/>
            <person name="Meng X.Y."/>
            <person name="Takashino M."/>
            <person name="Murotomi K."/>
            <person name="Tamaki H."/>
        </authorList>
    </citation>
    <scope>NUCLEOTIDE SEQUENCE</scope>
    <source>
        <strain evidence="1">OPF53</strain>
    </source>
</reference>